<keyword evidence="5" id="KW-1185">Reference proteome</keyword>
<reference evidence="4" key="1">
    <citation type="submission" date="2021-06" db="EMBL/GenBank/DDBJ databases">
        <authorList>
            <person name="Kallberg Y."/>
            <person name="Tangrot J."/>
            <person name="Rosling A."/>
        </authorList>
    </citation>
    <scope>NUCLEOTIDE SEQUENCE</scope>
    <source>
        <strain evidence="4">CL551</strain>
    </source>
</reference>
<dbReference type="PANTHER" id="PTHR28524">
    <property type="entry name" value="SUCCINATE DEHYDROGENASE ASSEMBLY FACTOR 4, MITOCHONDRIAL"/>
    <property type="match status" value="1"/>
</dbReference>
<dbReference type="Pfam" id="PF07896">
    <property type="entry name" value="DUF1674"/>
    <property type="match status" value="1"/>
</dbReference>
<feature type="region of interest" description="Disordered" evidence="3">
    <location>
        <begin position="31"/>
        <end position="108"/>
    </location>
</feature>
<dbReference type="Proteomes" id="UP000789342">
    <property type="component" value="Unassembled WGS sequence"/>
</dbReference>
<organism evidence="4 5">
    <name type="scientific">Acaulospora morrowiae</name>
    <dbReference type="NCBI Taxonomy" id="94023"/>
    <lineage>
        <taxon>Eukaryota</taxon>
        <taxon>Fungi</taxon>
        <taxon>Fungi incertae sedis</taxon>
        <taxon>Mucoromycota</taxon>
        <taxon>Glomeromycotina</taxon>
        <taxon>Glomeromycetes</taxon>
        <taxon>Diversisporales</taxon>
        <taxon>Acaulosporaceae</taxon>
        <taxon>Acaulospora</taxon>
    </lineage>
</organism>
<dbReference type="OrthoDB" id="201362at2759"/>
<comment type="caution">
    <text evidence="4">The sequence shown here is derived from an EMBL/GenBank/DDBJ whole genome shotgun (WGS) entry which is preliminary data.</text>
</comment>
<dbReference type="PANTHER" id="PTHR28524:SF3">
    <property type="entry name" value="SUCCINATE DEHYDROGENASE ASSEMBLY FACTOR 4, MITOCHONDRIAL"/>
    <property type="match status" value="1"/>
</dbReference>
<evidence type="ECO:0000313" key="4">
    <source>
        <dbReference type="EMBL" id="CAG8648927.1"/>
    </source>
</evidence>
<evidence type="ECO:0000256" key="2">
    <source>
        <dbReference type="ARBA" id="ARBA00022170"/>
    </source>
</evidence>
<dbReference type="InterPro" id="IPR012875">
    <property type="entry name" value="SDHF4"/>
</dbReference>
<comment type="similarity">
    <text evidence="1">Belongs to the SDHAF4 family.</text>
</comment>
<name>A0A9N9DV47_9GLOM</name>
<dbReference type="EMBL" id="CAJVPV010010204">
    <property type="protein sequence ID" value="CAG8648927.1"/>
    <property type="molecule type" value="Genomic_DNA"/>
</dbReference>
<feature type="compositionally biased region" description="Basic and acidic residues" evidence="3">
    <location>
        <begin position="42"/>
        <end position="52"/>
    </location>
</feature>
<sequence>MALARINTKYYLFRLTSFLRPKNVCLYTTFSRPGPVPLGNPEEQKEFEELVRKKNQGSLSTNEELQVHPDLRDKPPSQFEGDKNPLTGEIGGPKQDPLRHGDWSYGSR</sequence>
<dbReference type="GO" id="GO:0034553">
    <property type="term" value="P:mitochondrial respiratory chain complex II assembly"/>
    <property type="evidence" value="ECO:0007669"/>
    <property type="project" value="TreeGrafter"/>
</dbReference>
<evidence type="ECO:0000256" key="3">
    <source>
        <dbReference type="SAM" id="MobiDB-lite"/>
    </source>
</evidence>
<accession>A0A9N9DV47</accession>
<dbReference type="AlphaFoldDB" id="A0A9N9DV47"/>
<evidence type="ECO:0000256" key="1">
    <source>
        <dbReference type="ARBA" id="ARBA00005701"/>
    </source>
</evidence>
<feature type="non-terminal residue" evidence="4">
    <location>
        <position position="108"/>
    </location>
</feature>
<proteinExistence type="inferred from homology"/>
<evidence type="ECO:0000313" key="5">
    <source>
        <dbReference type="Proteomes" id="UP000789342"/>
    </source>
</evidence>
<gene>
    <name evidence="4" type="ORF">AMORRO_LOCUS9868</name>
</gene>
<protein>
    <recommendedName>
        <fullName evidence="2">Succinate dehydrogenase assembly factor 4, mitochondrial</fullName>
    </recommendedName>
</protein>
<dbReference type="GO" id="GO:0005739">
    <property type="term" value="C:mitochondrion"/>
    <property type="evidence" value="ECO:0007669"/>
    <property type="project" value="TreeGrafter"/>
</dbReference>
<feature type="compositionally biased region" description="Basic and acidic residues" evidence="3">
    <location>
        <begin position="65"/>
        <end position="83"/>
    </location>
</feature>